<organism evidence="1">
    <name type="scientific">marine sediment metagenome</name>
    <dbReference type="NCBI Taxonomy" id="412755"/>
    <lineage>
        <taxon>unclassified sequences</taxon>
        <taxon>metagenomes</taxon>
        <taxon>ecological metagenomes</taxon>
    </lineage>
</organism>
<accession>X1URV3</accession>
<gene>
    <name evidence="1" type="ORF">S12H4_43233</name>
</gene>
<proteinExistence type="predicted"/>
<dbReference type="AlphaFoldDB" id="X1URV3"/>
<reference evidence="1" key="1">
    <citation type="journal article" date="2014" name="Front. Microbiol.">
        <title>High frequency of phylogenetically diverse reductive dehalogenase-homologous genes in deep subseafloor sedimentary metagenomes.</title>
        <authorList>
            <person name="Kawai M."/>
            <person name="Futagami T."/>
            <person name="Toyoda A."/>
            <person name="Takaki Y."/>
            <person name="Nishi S."/>
            <person name="Hori S."/>
            <person name="Arai W."/>
            <person name="Tsubouchi T."/>
            <person name="Morono Y."/>
            <person name="Uchiyama I."/>
            <person name="Ito T."/>
            <person name="Fujiyama A."/>
            <person name="Inagaki F."/>
            <person name="Takami H."/>
        </authorList>
    </citation>
    <scope>NUCLEOTIDE SEQUENCE</scope>
    <source>
        <strain evidence="1">Expedition CK06-06</strain>
    </source>
</reference>
<feature type="non-terminal residue" evidence="1">
    <location>
        <position position="43"/>
    </location>
</feature>
<sequence>MKRLHDEIVNKMDETFIDVEKCYENLEYLSFWGTEPLLTLDKI</sequence>
<protein>
    <submittedName>
        <fullName evidence="1">Uncharacterized protein</fullName>
    </submittedName>
</protein>
<name>X1URV3_9ZZZZ</name>
<evidence type="ECO:0000313" key="1">
    <source>
        <dbReference type="EMBL" id="GAJ06342.1"/>
    </source>
</evidence>
<dbReference type="EMBL" id="BARW01026520">
    <property type="protein sequence ID" value="GAJ06342.1"/>
    <property type="molecule type" value="Genomic_DNA"/>
</dbReference>
<comment type="caution">
    <text evidence="1">The sequence shown here is derived from an EMBL/GenBank/DDBJ whole genome shotgun (WGS) entry which is preliminary data.</text>
</comment>